<sequence length="78" mass="9138">MLKKILKALMIILWLVILVSIVPGVDMPYEQGLQRLGLILVVVHLLEFAVFRARIRKQSENWKVTLPNTLLYGVLYWY</sequence>
<keyword evidence="3" id="KW-1185">Reference proteome</keyword>
<dbReference type="Pfam" id="PF06611">
    <property type="entry name" value="DUF1145"/>
    <property type="match status" value="1"/>
</dbReference>
<reference evidence="2 3" key="1">
    <citation type="submission" date="2023-04" db="EMBL/GenBank/DDBJ databases">
        <title>Marinobulbifer ophiurae gen. nov., sp. Nov., isolate from tissue of brittle star Ophioplocus japonicus.</title>
        <authorList>
            <person name="Kawano K."/>
            <person name="Sawayama S."/>
            <person name="Nakagawa S."/>
        </authorList>
    </citation>
    <scope>NUCLEOTIDE SEQUENCE [LARGE SCALE GENOMIC DNA]</scope>
    <source>
        <strain evidence="2 3">NKW57</strain>
    </source>
</reference>
<dbReference type="RefSeq" id="WP_285763253.1">
    <property type="nucleotide sequence ID" value="NZ_BSYJ01000002.1"/>
</dbReference>
<evidence type="ECO:0008006" key="4">
    <source>
        <dbReference type="Google" id="ProtNLM"/>
    </source>
</evidence>
<accession>A0ABQ6LXA6</accession>
<name>A0ABQ6LXA6_9GAMM</name>
<dbReference type="InterPro" id="IPR009525">
    <property type="entry name" value="DUF1145"/>
</dbReference>
<keyword evidence="1" id="KW-0472">Membrane</keyword>
<keyword evidence="1" id="KW-0812">Transmembrane</keyword>
<feature type="transmembrane region" description="Helical" evidence="1">
    <location>
        <begin position="34"/>
        <end position="53"/>
    </location>
</feature>
<organism evidence="2 3">
    <name type="scientific">Biformimicrobium ophioploci</name>
    <dbReference type="NCBI Taxonomy" id="3036711"/>
    <lineage>
        <taxon>Bacteria</taxon>
        <taxon>Pseudomonadati</taxon>
        <taxon>Pseudomonadota</taxon>
        <taxon>Gammaproteobacteria</taxon>
        <taxon>Cellvibrionales</taxon>
        <taxon>Microbulbiferaceae</taxon>
        <taxon>Biformimicrobium</taxon>
    </lineage>
</organism>
<evidence type="ECO:0000256" key="1">
    <source>
        <dbReference type="SAM" id="Phobius"/>
    </source>
</evidence>
<proteinExistence type="predicted"/>
<keyword evidence="1" id="KW-1133">Transmembrane helix</keyword>
<evidence type="ECO:0000313" key="3">
    <source>
        <dbReference type="Proteomes" id="UP001224392"/>
    </source>
</evidence>
<dbReference type="EMBL" id="BSYJ01000002">
    <property type="protein sequence ID" value="GMG86693.1"/>
    <property type="molecule type" value="Genomic_DNA"/>
</dbReference>
<dbReference type="Proteomes" id="UP001224392">
    <property type="component" value="Unassembled WGS sequence"/>
</dbReference>
<gene>
    <name evidence="2" type="ORF">MNKW57_10140</name>
</gene>
<evidence type="ECO:0000313" key="2">
    <source>
        <dbReference type="EMBL" id="GMG86693.1"/>
    </source>
</evidence>
<comment type="caution">
    <text evidence="2">The sequence shown here is derived from an EMBL/GenBank/DDBJ whole genome shotgun (WGS) entry which is preliminary data.</text>
</comment>
<protein>
    <recommendedName>
        <fullName evidence="4">DUF1145 domain-containing protein</fullName>
    </recommendedName>
</protein>